<keyword evidence="1" id="KW-0472">Membrane</keyword>
<comment type="caution">
    <text evidence="2">The sequence shown here is derived from an EMBL/GenBank/DDBJ whole genome shotgun (WGS) entry which is preliminary data.</text>
</comment>
<accession>A0A917FKZ2</accession>
<keyword evidence="1" id="KW-1133">Transmembrane helix</keyword>
<proteinExistence type="predicted"/>
<organism evidence="2 3">
    <name type="scientific">Paenibacillus abyssi</name>
    <dbReference type="NCBI Taxonomy" id="1340531"/>
    <lineage>
        <taxon>Bacteria</taxon>
        <taxon>Bacillati</taxon>
        <taxon>Bacillota</taxon>
        <taxon>Bacilli</taxon>
        <taxon>Bacillales</taxon>
        <taxon>Paenibacillaceae</taxon>
        <taxon>Paenibacillus</taxon>
    </lineage>
</organism>
<reference evidence="2" key="2">
    <citation type="submission" date="2020-09" db="EMBL/GenBank/DDBJ databases">
        <authorList>
            <person name="Sun Q."/>
            <person name="Zhou Y."/>
        </authorList>
    </citation>
    <scope>NUCLEOTIDE SEQUENCE</scope>
    <source>
        <strain evidence="2">CGMCC 1.12987</strain>
    </source>
</reference>
<keyword evidence="1" id="KW-0812">Transmembrane</keyword>
<evidence type="ECO:0000256" key="1">
    <source>
        <dbReference type="SAM" id="Phobius"/>
    </source>
</evidence>
<gene>
    <name evidence="2" type="ORF">GCM10010916_04290</name>
</gene>
<dbReference type="AlphaFoldDB" id="A0A917FKZ2"/>
<dbReference type="Proteomes" id="UP000644756">
    <property type="component" value="Unassembled WGS sequence"/>
</dbReference>
<name>A0A917FKZ2_9BACL</name>
<dbReference type="RefSeq" id="WP_188528557.1">
    <property type="nucleotide sequence ID" value="NZ_BMGR01000001.1"/>
</dbReference>
<evidence type="ECO:0000313" key="3">
    <source>
        <dbReference type="Proteomes" id="UP000644756"/>
    </source>
</evidence>
<feature type="transmembrane region" description="Helical" evidence="1">
    <location>
        <begin position="179"/>
        <end position="198"/>
    </location>
</feature>
<evidence type="ECO:0000313" key="2">
    <source>
        <dbReference type="EMBL" id="GGF90062.1"/>
    </source>
</evidence>
<reference evidence="2" key="1">
    <citation type="journal article" date="2014" name="Int. J. Syst. Evol. Microbiol.">
        <title>Complete genome sequence of Corynebacterium casei LMG S-19264T (=DSM 44701T), isolated from a smear-ripened cheese.</title>
        <authorList>
            <consortium name="US DOE Joint Genome Institute (JGI-PGF)"/>
            <person name="Walter F."/>
            <person name="Albersmeier A."/>
            <person name="Kalinowski J."/>
            <person name="Ruckert C."/>
        </authorList>
    </citation>
    <scope>NUCLEOTIDE SEQUENCE</scope>
    <source>
        <strain evidence="2">CGMCC 1.12987</strain>
    </source>
</reference>
<sequence>MAAEGAMILTPTEISNIRNYVQHKFAALPQEQRAEIIADAIQRIIMKQLPSFEETVKKTLTSALLRSIVLIQGRPVGPEDIFRVCLSQNMKNEQLANPLLEWINDRLQASISIGELRAILPETNEAMDETSAILAWERLVQLSEKKVSLAVEPPTPAAEEPVRSGIVVPLFKPRARRRLLPVMYGLLSVLLVASIMFYTSVMSAKQQSETNLMSSLPSKWVTNLPVTLKPNELPPDLQYITIDNARLKQFLKGRASVLAEDPYYDAIIKTAQEQNIHPLLLFAITGQEQGFVSKNNKNAELIANNPFNVFHSWKEYNTTIHDSADIAARTVLRWSKDRPEERDPIQWINRKYAEDPNWHKGVRSIFESLKHHVETTS</sequence>
<dbReference type="EMBL" id="BMGR01000001">
    <property type="protein sequence ID" value="GGF90062.1"/>
    <property type="molecule type" value="Genomic_DNA"/>
</dbReference>
<protein>
    <submittedName>
        <fullName evidence="2">Uncharacterized protein</fullName>
    </submittedName>
</protein>
<keyword evidence="3" id="KW-1185">Reference proteome</keyword>